<dbReference type="Gramene" id="rna9537">
    <property type="protein sequence ID" value="RHN73690.1"/>
    <property type="gene ID" value="gene9537"/>
</dbReference>
<accession>A0A396J6L1</accession>
<name>A0A396J6L1_MEDTR</name>
<dbReference type="GO" id="GO:0005975">
    <property type="term" value="P:carbohydrate metabolic process"/>
    <property type="evidence" value="ECO:0007669"/>
    <property type="project" value="InterPro"/>
</dbReference>
<dbReference type="EMBL" id="PSQE01000002">
    <property type="protein sequence ID" value="RHN73690.1"/>
    <property type="molecule type" value="Genomic_DNA"/>
</dbReference>
<organism evidence="4">
    <name type="scientific">Medicago truncatula</name>
    <name type="common">Barrel medic</name>
    <name type="synonym">Medicago tribuloides</name>
    <dbReference type="NCBI Taxonomy" id="3880"/>
    <lineage>
        <taxon>Eukaryota</taxon>
        <taxon>Viridiplantae</taxon>
        <taxon>Streptophyta</taxon>
        <taxon>Embryophyta</taxon>
        <taxon>Tracheophyta</taxon>
        <taxon>Spermatophyta</taxon>
        <taxon>Magnoliopsida</taxon>
        <taxon>eudicotyledons</taxon>
        <taxon>Gunneridae</taxon>
        <taxon>Pentapetalae</taxon>
        <taxon>rosids</taxon>
        <taxon>fabids</taxon>
        <taxon>Fabales</taxon>
        <taxon>Fabaceae</taxon>
        <taxon>Papilionoideae</taxon>
        <taxon>50 kb inversion clade</taxon>
        <taxon>NPAAA clade</taxon>
        <taxon>Hologalegina</taxon>
        <taxon>IRL clade</taxon>
        <taxon>Trifolieae</taxon>
        <taxon>Medicago</taxon>
    </lineage>
</organism>
<evidence type="ECO:0000256" key="1">
    <source>
        <dbReference type="ARBA" id="ARBA00010838"/>
    </source>
</evidence>
<dbReference type="Pfam" id="PF00232">
    <property type="entry name" value="Glyco_hydro_1"/>
    <property type="match status" value="1"/>
</dbReference>
<dbReference type="AlphaFoldDB" id="A0A396J6L1"/>
<dbReference type="GO" id="GO:0008422">
    <property type="term" value="F:beta-glucosidase activity"/>
    <property type="evidence" value="ECO:0007669"/>
    <property type="project" value="UniProtKB-EC"/>
</dbReference>
<evidence type="ECO:0000256" key="3">
    <source>
        <dbReference type="RuleBase" id="RU003690"/>
    </source>
</evidence>
<dbReference type="PROSITE" id="PS00572">
    <property type="entry name" value="GLYCOSYL_HYDROL_F1_1"/>
    <property type="match status" value="1"/>
</dbReference>
<dbReference type="InterPro" id="IPR018120">
    <property type="entry name" value="Glyco_hydro_1_AS"/>
</dbReference>
<comment type="similarity">
    <text evidence="1 3">Belongs to the glycosyl hydrolase 1 family.</text>
</comment>
<comment type="caution">
    <text evidence="4">The sequence shown here is derived from an EMBL/GenBank/DDBJ whole genome shotgun (WGS) entry which is preliminary data.</text>
</comment>
<sequence>MKYMNTDAYRFSISWARILPSNRKKGKLSGGKNKEGIRFYNNLINELLDNGLVPYVTLFHSDFPQTLLDEYGGFHSPYIVDDFKSFVEVCFEEFGDRVNHWITLNEPYFYSTSTKYPLVAAQNLLLAHAAAVKLYKTNYQASQKGIIGITLNCTWFLPQSDNPLDHQAAERALDLLLGWFLQPLTTGEYPASMVSNLETLPKFTKEQYESLIGSYDFIGINYYTSTYAVNKPPQEKNLYPTSNDDLYRAMHYTATSERADGTPIGPKFGSWLYVYPKGIQELLLYIKKKYNNPVIYITENGLNEYDDPTLSLEETLMDIYRIDYHYRHLYYVASAIRQGVNVQGYFAWSLFDNFEWQDGYTLRFGINFVDFKNNLKRYPKLSARWFRKFLEKP</sequence>
<dbReference type="PRINTS" id="PR00131">
    <property type="entry name" value="GLHYDRLASE1"/>
</dbReference>
<evidence type="ECO:0000313" key="4">
    <source>
        <dbReference type="EMBL" id="RHN73690.1"/>
    </source>
</evidence>
<gene>
    <name evidence="4" type="ORF">MtrunA17_Chr2g0301231</name>
</gene>
<dbReference type="Gene3D" id="3.20.20.80">
    <property type="entry name" value="Glycosidases"/>
    <property type="match status" value="1"/>
</dbReference>
<dbReference type="PANTHER" id="PTHR10353">
    <property type="entry name" value="GLYCOSYL HYDROLASE"/>
    <property type="match status" value="1"/>
</dbReference>
<evidence type="ECO:0000256" key="2">
    <source>
        <dbReference type="PROSITE-ProRule" id="PRU10055"/>
    </source>
</evidence>
<keyword evidence="4" id="KW-0326">Glycosidase</keyword>
<reference evidence="4" key="1">
    <citation type="journal article" date="2018" name="Nat. Plants">
        <title>Whole-genome landscape of Medicago truncatula symbiotic genes.</title>
        <authorList>
            <person name="Pecrix Y."/>
            <person name="Gamas P."/>
            <person name="Carrere S."/>
        </authorList>
    </citation>
    <scope>NUCLEOTIDE SEQUENCE</scope>
    <source>
        <tissue evidence="4">Leaves</tissue>
    </source>
</reference>
<dbReference type="EC" id="3.2.1.21" evidence="4"/>
<protein>
    <submittedName>
        <fullName evidence="4">Putative beta-glucosidase</fullName>
        <ecNumber evidence="4">3.2.1.21</ecNumber>
    </submittedName>
</protein>
<keyword evidence="4" id="KW-0378">Hydrolase</keyword>
<dbReference type="InterPro" id="IPR017853">
    <property type="entry name" value="GH"/>
</dbReference>
<feature type="active site" description="Nucleophile" evidence="2">
    <location>
        <position position="299"/>
    </location>
</feature>
<dbReference type="InterPro" id="IPR001360">
    <property type="entry name" value="Glyco_hydro_1"/>
</dbReference>
<dbReference type="Proteomes" id="UP000265566">
    <property type="component" value="Chromosome 2"/>
</dbReference>
<dbReference type="PANTHER" id="PTHR10353:SF206">
    <property type="entry name" value="GLYCOSIDE HYDROLASE FAMILY 1 PROTEIN"/>
    <property type="match status" value="1"/>
</dbReference>
<proteinExistence type="inferred from homology"/>
<dbReference type="SUPFAM" id="SSF51445">
    <property type="entry name" value="(Trans)glycosidases"/>
    <property type="match status" value="1"/>
</dbReference>